<dbReference type="InterPro" id="IPR050116">
    <property type="entry name" value="DNA_polymerase-Y"/>
</dbReference>
<evidence type="ECO:0000256" key="1">
    <source>
        <dbReference type="ARBA" id="ARBA00010945"/>
    </source>
</evidence>
<dbReference type="SUPFAM" id="SSF56672">
    <property type="entry name" value="DNA/RNA polymerases"/>
    <property type="match status" value="1"/>
</dbReference>
<evidence type="ECO:0000259" key="5">
    <source>
        <dbReference type="Pfam" id="PF13438"/>
    </source>
</evidence>
<dbReference type="Pfam" id="PF11799">
    <property type="entry name" value="IMS_C"/>
    <property type="match status" value="1"/>
</dbReference>
<accession>A0A8J7PS19</accession>
<dbReference type="Pfam" id="PF13438">
    <property type="entry name" value="DUF4113"/>
    <property type="match status" value="1"/>
</dbReference>
<dbReference type="GO" id="GO:0003887">
    <property type="term" value="F:DNA-directed DNA polymerase activity"/>
    <property type="evidence" value="ECO:0007669"/>
    <property type="project" value="UniProtKB-EC"/>
</dbReference>
<dbReference type="GO" id="GO:0042276">
    <property type="term" value="P:error-prone translesion synthesis"/>
    <property type="evidence" value="ECO:0007669"/>
    <property type="project" value="TreeGrafter"/>
</dbReference>
<dbReference type="InterPro" id="IPR017961">
    <property type="entry name" value="DNA_pol_Y-fam_little_finger"/>
</dbReference>
<dbReference type="Gene3D" id="1.10.150.20">
    <property type="entry name" value="5' to 3' exonuclease, C-terminal subdomain"/>
    <property type="match status" value="1"/>
</dbReference>
<dbReference type="SUPFAM" id="SSF100879">
    <property type="entry name" value="Lesion bypass DNA polymerase (Y-family), little finger domain"/>
    <property type="match status" value="1"/>
</dbReference>
<dbReference type="GO" id="GO:0006281">
    <property type="term" value="P:DNA repair"/>
    <property type="evidence" value="ECO:0007669"/>
    <property type="project" value="UniProtKB-KW"/>
</dbReference>
<comment type="caution">
    <text evidence="6">The sequence shown here is derived from an EMBL/GenBank/DDBJ whole genome shotgun (WGS) entry which is preliminary data.</text>
</comment>
<name>A0A8J7PS19_9PROT</name>
<dbReference type="InterPro" id="IPR043502">
    <property type="entry name" value="DNA/RNA_pol_sf"/>
</dbReference>
<dbReference type="Gene3D" id="3.30.1490.100">
    <property type="entry name" value="DNA polymerase, Y-family, little finger domain"/>
    <property type="match status" value="1"/>
</dbReference>
<dbReference type="InterPro" id="IPR025188">
    <property type="entry name" value="DUF4113"/>
</dbReference>
<evidence type="ECO:0000259" key="4">
    <source>
        <dbReference type="Pfam" id="PF11799"/>
    </source>
</evidence>
<dbReference type="GO" id="GO:0009432">
    <property type="term" value="P:SOS response"/>
    <property type="evidence" value="ECO:0007669"/>
    <property type="project" value="TreeGrafter"/>
</dbReference>
<dbReference type="InterPro" id="IPR024728">
    <property type="entry name" value="PolY_HhH_motif"/>
</dbReference>
<gene>
    <name evidence="6" type="ORF">J0H12_06625</name>
</gene>
<feature type="domain" description="DUF4113" evidence="5">
    <location>
        <begin position="213"/>
        <end position="261"/>
    </location>
</feature>
<evidence type="ECO:0000256" key="2">
    <source>
        <dbReference type="ARBA" id="ARBA00022763"/>
    </source>
</evidence>
<protein>
    <submittedName>
        <fullName evidence="6">DUF4113 domain-containing protein</fullName>
    </submittedName>
</protein>
<reference evidence="6" key="1">
    <citation type="submission" date="2021-02" db="EMBL/GenBank/DDBJ databases">
        <title>Thiocyanate and organic carbon inputs drive convergent selection for specific autotrophic Afipia and Thiobacillus strains within complex microbiomes.</title>
        <authorList>
            <person name="Huddy R.J."/>
            <person name="Sachdeva R."/>
            <person name="Kadzinga F."/>
            <person name="Kantor R.S."/>
            <person name="Harrison S.T.L."/>
            <person name="Banfield J.F."/>
        </authorList>
    </citation>
    <scope>NUCLEOTIDE SEQUENCE</scope>
    <source>
        <strain evidence="6">SCN18_10_11_15_R4_P_38_20</strain>
    </source>
</reference>
<evidence type="ECO:0000313" key="6">
    <source>
        <dbReference type="EMBL" id="MBN9413577.1"/>
    </source>
</evidence>
<sequence length="262" mass="30087">MIVRPLLALLNPKEIDSFLARFPITDIWGIGYNYAKYLLTHNIDTALKLKQSPPKWIRQKMGVVGERIVTELNGKISYELEEENDAKKMITVSRSFKEPKTEYEEIESTISAFVERAAEKLRGEGRVTAQVLVFIKTNRFSEENYYSNSHLIHLDIATDYTPNLLKAAKEGLKKIFKVGLSYKKAGVCLMELVDKEQVQYSLFTRPSHKHEILMQTIDHLNKKYGKRAVSYAAVGQKALILTSREHLSSKYTTSWNELAKVR</sequence>
<dbReference type="PANTHER" id="PTHR11076">
    <property type="entry name" value="DNA REPAIR POLYMERASE UMUC / TRANSFERASE FAMILY MEMBER"/>
    <property type="match status" value="1"/>
</dbReference>
<comment type="similarity">
    <text evidence="1">Belongs to the DNA polymerase type-Y family.</text>
</comment>
<dbReference type="Proteomes" id="UP000664414">
    <property type="component" value="Unassembled WGS sequence"/>
</dbReference>
<feature type="domain" description="DNA polymerase Y-family little finger" evidence="4">
    <location>
        <begin position="87"/>
        <end position="202"/>
    </location>
</feature>
<evidence type="ECO:0000256" key="3">
    <source>
        <dbReference type="ARBA" id="ARBA00023204"/>
    </source>
</evidence>
<dbReference type="GO" id="GO:0003684">
    <property type="term" value="F:damaged DNA binding"/>
    <property type="evidence" value="ECO:0007669"/>
    <property type="project" value="InterPro"/>
</dbReference>
<dbReference type="EMBL" id="JAFKGL010000028">
    <property type="protein sequence ID" value="MBN9413577.1"/>
    <property type="molecule type" value="Genomic_DNA"/>
</dbReference>
<organism evidence="6 7">
    <name type="scientific">Candidatus Paracaedimonas acanthamoebae</name>
    <dbReference type="NCBI Taxonomy" id="244581"/>
    <lineage>
        <taxon>Bacteria</taxon>
        <taxon>Pseudomonadati</taxon>
        <taxon>Pseudomonadota</taxon>
        <taxon>Alphaproteobacteria</taxon>
        <taxon>Holosporales</taxon>
        <taxon>Caedimonadaceae</taxon>
        <taxon>Candidatus Paracaedimonas</taxon>
    </lineage>
</organism>
<dbReference type="InterPro" id="IPR036775">
    <property type="entry name" value="DNA_pol_Y-fam_lit_finger_sf"/>
</dbReference>
<evidence type="ECO:0000313" key="7">
    <source>
        <dbReference type="Proteomes" id="UP000664414"/>
    </source>
</evidence>
<keyword evidence="3" id="KW-0234">DNA repair</keyword>
<dbReference type="AlphaFoldDB" id="A0A8J7PS19"/>
<proteinExistence type="inferred from homology"/>
<dbReference type="GO" id="GO:0005829">
    <property type="term" value="C:cytosol"/>
    <property type="evidence" value="ECO:0007669"/>
    <property type="project" value="TreeGrafter"/>
</dbReference>
<keyword evidence="2" id="KW-0227">DNA damage</keyword>
<dbReference type="PANTHER" id="PTHR11076:SF34">
    <property type="entry name" value="PROTEIN UMUC"/>
    <property type="match status" value="1"/>
</dbReference>
<dbReference type="Pfam" id="PF11798">
    <property type="entry name" value="IMS_HHH"/>
    <property type="match status" value="1"/>
</dbReference>